<reference evidence="8 9" key="1">
    <citation type="submission" date="2023-02" db="EMBL/GenBank/DDBJ databases">
        <title>Genome Sequence of L. cardiaca H63T.</title>
        <authorList>
            <person name="Lopez A.E."/>
            <person name="Cianciotto N.P."/>
        </authorList>
    </citation>
    <scope>NUCLEOTIDE SEQUENCE [LARGE SCALE GENOMIC DNA]</scope>
    <source>
        <strain evidence="8 9">H63</strain>
    </source>
</reference>
<keyword evidence="2" id="KW-1003">Cell membrane</keyword>
<gene>
    <name evidence="8" type="ORF">PXX05_07725</name>
</gene>
<evidence type="ECO:0000256" key="2">
    <source>
        <dbReference type="ARBA" id="ARBA00022475"/>
    </source>
</evidence>
<evidence type="ECO:0000313" key="9">
    <source>
        <dbReference type="Proteomes" id="UP001222087"/>
    </source>
</evidence>
<feature type="transmembrane region" description="Helical" evidence="6">
    <location>
        <begin position="40"/>
        <end position="63"/>
    </location>
</feature>
<dbReference type="RefSeq" id="WP_275087651.1">
    <property type="nucleotide sequence ID" value="NZ_CP119078.1"/>
</dbReference>
<keyword evidence="9" id="KW-1185">Reference proteome</keyword>
<name>A0ABY8AME6_9GAMM</name>
<keyword evidence="3 6" id="KW-0812">Transmembrane</keyword>
<dbReference type="InterPro" id="IPR007168">
    <property type="entry name" value="Phageshock_PspC_N"/>
</dbReference>
<evidence type="ECO:0000256" key="5">
    <source>
        <dbReference type="ARBA" id="ARBA00023136"/>
    </source>
</evidence>
<dbReference type="Proteomes" id="UP001222087">
    <property type="component" value="Chromosome"/>
</dbReference>
<feature type="domain" description="Phage shock protein PspC N-terminal" evidence="7">
    <location>
        <begin position="9"/>
        <end position="65"/>
    </location>
</feature>
<keyword evidence="5 6" id="KW-0472">Membrane</keyword>
<keyword evidence="4 6" id="KW-1133">Transmembrane helix</keyword>
<dbReference type="InterPro" id="IPR052027">
    <property type="entry name" value="PspC"/>
</dbReference>
<dbReference type="Pfam" id="PF04024">
    <property type="entry name" value="PspC"/>
    <property type="match status" value="1"/>
</dbReference>
<evidence type="ECO:0000313" key="8">
    <source>
        <dbReference type="EMBL" id="WED41825.1"/>
    </source>
</evidence>
<evidence type="ECO:0000256" key="6">
    <source>
        <dbReference type="SAM" id="Phobius"/>
    </source>
</evidence>
<proteinExistence type="predicted"/>
<evidence type="ECO:0000256" key="4">
    <source>
        <dbReference type="ARBA" id="ARBA00022989"/>
    </source>
</evidence>
<accession>A0ABY8AME6</accession>
<comment type="subcellular location">
    <subcellularLocation>
        <location evidence="1">Cell membrane</location>
        <topology evidence="1">Single-pass membrane protein</topology>
    </subcellularLocation>
</comment>
<organism evidence="8 9">
    <name type="scientific">Legionella cardiaca</name>
    <dbReference type="NCBI Taxonomy" id="1071983"/>
    <lineage>
        <taxon>Bacteria</taxon>
        <taxon>Pseudomonadati</taxon>
        <taxon>Pseudomonadota</taxon>
        <taxon>Gammaproteobacteria</taxon>
        <taxon>Legionellales</taxon>
        <taxon>Legionellaceae</taxon>
        <taxon>Legionella</taxon>
    </lineage>
</organism>
<protein>
    <submittedName>
        <fullName evidence="8">PspC domain-containing protein</fullName>
    </submittedName>
</protein>
<evidence type="ECO:0000256" key="1">
    <source>
        <dbReference type="ARBA" id="ARBA00004162"/>
    </source>
</evidence>
<evidence type="ECO:0000256" key="3">
    <source>
        <dbReference type="ARBA" id="ARBA00022692"/>
    </source>
</evidence>
<dbReference type="PANTHER" id="PTHR33885:SF3">
    <property type="entry name" value="PHAGE SHOCK PROTEIN C"/>
    <property type="match status" value="1"/>
</dbReference>
<dbReference type="PANTHER" id="PTHR33885">
    <property type="entry name" value="PHAGE SHOCK PROTEIN C"/>
    <property type="match status" value="1"/>
</dbReference>
<sequence length="68" mass="7747">MKQLSNKTKRLYRSRRERMIAGVCGGLAQYFGMDPTIMRLIFIVCLLLGGSAILVYLIMWLIVPLEPS</sequence>
<evidence type="ECO:0000259" key="7">
    <source>
        <dbReference type="Pfam" id="PF04024"/>
    </source>
</evidence>
<dbReference type="EMBL" id="CP119078">
    <property type="protein sequence ID" value="WED41825.1"/>
    <property type="molecule type" value="Genomic_DNA"/>
</dbReference>